<feature type="transmembrane region" description="Helical" evidence="6">
    <location>
        <begin position="431"/>
        <end position="451"/>
    </location>
</feature>
<feature type="domain" description="ABC3 transporter permease C-terminal" evidence="7">
    <location>
        <begin position="267"/>
        <end position="377"/>
    </location>
</feature>
<sequence>MVVKKLHLKLLRDIKESVGQFLAIVLVIAVGTFFYAGLITLSNELSAYTKNYFKEHNLSDLNVYYSQITKDEISKMQEIEGINKIEGRYTFDANQTFEGYKTTLKIHTIPKDNEINTIAVTRGSIPSKKDEILLDERYGKEHNYKIGDSVTINTNQGSYDFIISGFGENVEHAFNIKDPSLVLPDHKAYGVAYIFEERIEEIAGGFYYNELIVDVKEGYSSNQINKSIEDYSKELPYLYQVSKERAVSYSAINVTINNNRLMSTVSPLILFMVAAVTIFLTMSRVIDSQRNQIGIMKALGIKNKNILFHYMGYPILVGIVGSVIGWLITAITLVPLLTSVIEQTYSLPDFKLSIGFHTIFPPVIVSIVFGIIACYLSGRSILKERAAQALRPKPPKRMKKILIERIPGLWKKLSYGKKLILRNIFLNPKKAMASSVGVIVCVILLITAFGFEASMQSIAAQINKVYKYDFKVDYKGELTSDSVKLPSEVDKYFSLSTIPIEFINFGDEKNASLIVTEKENSLIRFFNDQNNRITLDDMGVLIPKSYADKYNISEGDTIKIKLIAPELKGQSVDIKVSKISTQYTNPSFYSTPDYINSLGIDFKPTSLLVKMTHEADKVNIQTYFKQDPFVDIVSDKNDVKKSVDNIIQQNNPVFIIFILCAVVLSFGAMFTISSINIYERIRELATLKVLGYQKNKINRIIFVENTILTTFAVIIALPLSGYMYRLVVKALSSTNQQIPDKLSFVTVVLAVLLTFLLTIVANLLLRKKVSKIDMIESLKSVE</sequence>
<evidence type="ECO:0000313" key="9">
    <source>
        <dbReference type="Proteomes" id="UP000255295"/>
    </source>
</evidence>
<organism evidence="8 9">
    <name type="scientific">Lysinibacillus sphaericus</name>
    <name type="common">Bacillus sphaericus</name>
    <dbReference type="NCBI Taxonomy" id="1421"/>
    <lineage>
        <taxon>Bacteria</taxon>
        <taxon>Bacillati</taxon>
        <taxon>Bacillota</taxon>
        <taxon>Bacilli</taxon>
        <taxon>Bacillales</taxon>
        <taxon>Bacillaceae</taxon>
        <taxon>Lysinibacillus</taxon>
    </lineage>
</organism>
<dbReference type="InterPro" id="IPR003838">
    <property type="entry name" value="ABC3_permease_C"/>
</dbReference>
<dbReference type="Proteomes" id="UP000255295">
    <property type="component" value="Unassembled WGS sequence"/>
</dbReference>
<protein>
    <submittedName>
        <fullName evidence="8">Permease</fullName>
    </submittedName>
</protein>
<comment type="subcellular location">
    <subcellularLocation>
        <location evidence="1">Cell membrane</location>
        <topology evidence="1">Multi-pass membrane protein</topology>
    </subcellularLocation>
</comment>
<feature type="transmembrane region" description="Helical" evidence="6">
    <location>
        <begin position="699"/>
        <end position="724"/>
    </location>
</feature>
<evidence type="ECO:0000256" key="2">
    <source>
        <dbReference type="ARBA" id="ARBA00022475"/>
    </source>
</evidence>
<keyword evidence="2" id="KW-1003">Cell membrane</keyword>
<dbReference type="AlphaFoldDB" id="A0AAJ4ZTQ8"/>
<evidence type="ECO:0000313" key="8">
    <source>
        <dbReference type="EMBL" id="SUV16313.1"/>
    </source>
</evidence>
<feature type="transmembrane region" description="Helical" evidence="6">
    <location>
        <begin position="653"/>
        <end position="678"/>
    </location>
</feature>
<proteinExistence type="predicted"/>
<dbReference type="PANTHER" id="PTHR30287">
    <property type="entry name" value="MEMBRANE COMPONENT OF PREDICTED ABC SUPERFAMILY METABOLITE UPTAKE TRANSPORTER"/>
    <property type="match status" value="1"/>
</dbReference>
<gene>
    <name evidence="8" type="ORF">NCTC10338_01391</name>
</gene>
<evidence type="ECO:0000256" key="4">
    <source>
        <dbReference type="ARBA" id="ARBA00022989"/>
    </source>
</evidence>
<dbReference type="GO" id="GO:0005886">
    <property type="term" value="C:plasma membrane"/>
    <property type="evidence" value="ECO:0007669"/>
    <property type="project" value="UniProtKB-SubCell"/>
</dbReference>
<feature type="transmembrane region" description="Helical" evidence="6">
    <location>
        <begin position="744"/>
        <end position="765"/>
    </location>
</feature>
<keyword evidence="5 6" id="KW-0472">Membrane</keyword>
<evidence type="ECO:0000256" key="6">
    <source>
        <dbReference type="SAM" id="Phobius"/>
    </source>
</evidence>
<dbReference type="Pfam" id="PF02687">
    <property type="entry name" value="FtsX"/>
    <property type="match status" value="2"/>
</dbReference>
<feature type="transmembrane region" description="Helical" evidence="6">
    <location>
        <begin position="307"/>
        <end position="334"/>
    </location>
</feature>
<name>A0AAJ4ZTQ8_LYSSH</name>
<keyword evidence="4 6" id="KW-1133">Transmembrane helix</keyword>
<feature type="transmembrane region" description="Helical" evidence="6">
    <location>
        <begin position="354"/>
        <end position="376"/>
    </location>
</feature>
<evidence type="ECO:0000259" key="7">
    <source>
        <dbReference type="Pfam" id="PF02687"/>
    </source>
</evidence>
<feature type="transmembrane region" description="Helical" evidence="6">
    <location>
        <begin position="21"/>
        <end position="41"/>
    </location>
</feature>
<keyword evidence="3 6" id="KW-0812">Transmembrane</keyword>
<feature type="domain" description="ABC3 transporter permease C-terminal" evidence="7">
    <location>
        <begin position="655"/>
        <end position="773"/>
    </location>
</feature>
<comment type="caution">
    <text evidence="8">The sequence shown here is derived from an EMBL/GenBank/DDBJ whole genome shotgun (WGS) entry which is preliminary data.</text>
</comment>
<dbReference type="InterPro" id="IPR038766">
    <property type="entry name" value="Membrane_comp_ABC_pdt"/>
</dbReference>
<feature type="transmembrane region" description="Helical" evidence="6">
    <location>
        <begin position="268"/>
        <end position="286"/>
    </location>
</feature>
<evidence type="ECO:0000256" key="1">
    <source>
        <dbReference type="ARBA" id="ARBA00004651"/>
    </source>
</evidence>
<dbReference type="EMBL" id="UFSZ01000001">
    <property type="protein sequence ID" value="SUV16313.1"/>
    <property type="molecule type" value="Genomic_DNA"/>
</dbReference>
<reference evidence="8 9" key="1">
    <citation type="submission" date="2018-06" db="EMBL/GenBank/DDBJ databases">
        <authorList>
            <consortium name="Pathogen Informatics"/>
            <person name="Doyle S."/>
        </authorList>
    </citation>
    <scope>NUCLEOTIDE SEQUENCE [LARGE SCALE GENOMIC DNA]</scope>
    <source>
        <strain evidence="8 9">NCTC10338</strain>
    </source>
</reference>
<dbReference type="PANTHER" id="PTHR30287:SF1">
    <property type="entry name" value="INNER MEMBRANE PROTEIN"/>
    <property type="match status" value="1"/>
</dbReference>
<evidence type="ECO:0000256" key="5">
    <source>
        <dbReference type="ARBA" id="ARBA00023136"/>
    </source>
</evidence>
<accession>A0AAJ4ZTQ8</accession>
<evidence type="ECO:0000256" key="3">
    <source>
        <dbReference type="ARBA" id="ARBA00022692"/>
    </source>
</evidence>